<dbReference type="GO" id="GO:0005840">
    <property type="term" value="C:ribosome"/>
    <property type="evidence" value="ECO:0007669"/>
    <property type="project" value="UniProtKB-KW"/>
</dbReference>
<evidence type="ECO:0000256" key="5">
    <source>
        <dbReference type="HAMAP-Rule" id="MF_01302"/>
    </source>
</evidence>
<dbReference type="NCBIfam" id="NF001109">
    <property type="entry name" value="PRK00136.1"/>
    <property type="match status" value="1"/>
</dbReference>
<dbReference type="HAMAP" id="MF_01302_B">
    <property type="entry name" value="Ribosomal_uS8_B"/>
    <property type="match status" value="1"/>
</dbReference>
<protein>
    <recommendedName>
        <fullName evidence="4 5">Small ribosomal subunit protein uS8c</fullName>
    </recommendedName>
</protein>
<keyword evidence="5" id="KW-0694">RNA-binding</keyword>
<comment type="similarity">
    <text evidence="1 5">Belongs to the universal ribosomal protein uS8 family.</text>
</comment>
<dbReference type="Pfam" id="PF00410">
    <property type="entry name" value="Ribosomal_S8"/>
    <property type="match status" value="1"/>
</dbReference>
<dbReference type="GO" id="GO:0009507">
    <property type="term" value="C:chloroplast"/>
    <property type="evidence" value="ECO:0007669"/>
    <property type="project" value="UniProtKB-SubCell"/>
</dbReference>
<proteinExistence type="inferred from homology"/>
<keyword evidence="5" id="KW-0699">rRNA-binding</keyword>
<dbReference type="InterPro" id="IPR035987">
    <property type="entry name" value="Ribosomal_uS8_sf"/>
</dbReference>
<dbReference type="AlphaFoldDB" id="A0A1S5RUQ9"/>
<evidence type="ECO:0000313" key="6">
    <source>
        <dbReference type="EMBL" id="AOV84710.1"/>
    </source>
</evidence>
<dbReference type="GO" id="GO:0019843">
    <property type="term" value="F:rRNA binding"/>
    <property type="evidence" value="ECO:0007669"/>
    <property type="project" value="UniProtKB-UniRule"/>
</dbReference>
<evidence type="ECO:0000256" key="1">
    <source>
        <dbReference type="ARBA" id="ARBA00006471"/>
    </source>
</evidence>
<dbReference type="GO" id="GO:0006412">
    <property type="term" value="P:translation"/>
    <property type="evidence" value="ECO:0007669"/>
    <property type="project" value="UniProtKB-UniRule"/>
</dbReference>
<evidence type="ECO:0000256" key="4">
    <source>
        <dbReference type="ARBA" id="ARBA00035153"/>
    </source>
</evidence>
<dbReference type="PANTHER" id="PTHR11758">
    <property type="entry name" value="40S RIBOSOMAL PROTEIN S15A"/>
    <property type="match status" value="1"/>
</dbReference>
<keyword evidence="6" id="KW-0150">Chloroplast</keyword>
<comment type="function">
    <text evidence="5">One of the primary rRNA binding proteins, it binds directly to 16S rRNA central domain where it helps coordinate assembly of the platform of the 30S subunit.</text>
</comment>
<comment type="subunit">
    <text evidence="5">Part of the 30S ribosomal subunit.</text>
</comment>
<keyword evidence="2 5" id="KW-0689">Ribosomal protein</keyword>
<geneLocation type="chloroplast" evidence="6"/>
<keyword evidence="3 5" id="KW-0687">Ribonucleoprotein</keyword>
<dbReference type="GO" id="GO:1990904">
    <property type="term" value="C:ribonucleoprotein complex"/>
    <property type="evidence" value="ECO:0007669"/>
    <property type="project" value="UniProtKB-KW"/>
</dbReference>
<comment type="subcellular location">
    <subcellularLocation>
        <location evidence="5">Plastid</location>
        <location evidence="5">Chloroplast</location>
    </subcellularLocation>
</comment>
<organism evidence="6">
    <name type="scientific">Actinostachys pennula</name>
    <dbReference type="NCBI Taxonomy" id="148577"/>
    <lineage>
        <taxon>Eukaryota</taxon>
        <taxon>Viridiplantae</taxon>
        <taxon>Streptophyta</taxon>
        <taxon>Embryophyta</taxon>
        <taxon>Tracheophyta</taxon>
        <taxon>Polypodiopsida</taxon>
        <taxon>Polypodiidae</taxon>
        <taxon>Schizaeales</taxon>
        <taxon>Schizaeaceae</taxon>
        <taxon>Actinostachys</taxon>
    </lineage>
</organism>
<accession>A0A1S5RUQ9</accession>
<dbReference type="GO" id="GO:0003735">
    <property type="term" value="F:structural constituent of ribosome"/>
    <property type="evidence" value="ECO:0007669"/>
    <property type="project" value="InterPro"/>
</dbReference>
<name>A0A1S5RUQ9_9MONI</name>
<dbReference type="InterPro" id="IPR000630">
    <property type="entry name" value="Ribosomal_uS8"/>
</dbReference>
<sequence length="132" mass="14772">MTNDLISTTIVAIQNANMKKSSTIRIPATGITKSIGHISSKEGFIKSITEHRENTKYSPNTWLKYEGRGKKLHIAAVRRVSRPGLRIYFAHKQIPKILDGIGIAISSTSEGLMTDREARRRKIGGEILCYVY</sequence>
<dbReference type="FunFam" id="3.30.1490.10:FF:000001">
    <property type="entry name" value="30S ribosomal protein S8"/>
    <property type="match status" value="1"/>
</dbReference>
<dbReference type="SUPFAM" id="SSF56047">
    <property type="entry name" value="Ribosomal protein S8"/>
    <property type="match status" value="1"/>
</dbReference>
<dbReference type="Gene3D" id="3.30.1370.30">
    <property type="match status" value="1"/>
</dbReference>
<reference evidence="6" key="1">
    <citation type="submission" date="2016-02" db="EMBL/GenBank/DDBJ databases">
        <title>Phylogenomics of the Schizaeales.</title>
        <authorList>
            <person name="Labiak P.H."/>
            <person name="Karol K.G."/>
        </authorList>
    </citation>
    <scope>NUCLEOTIDE SEQUENCE</scope>
</reference>
<dbReference type="Gene3D" id="3.30.1490.10">
    <property type="match status" value="1"/>
</dbReference>
<keyword evidence="6" id="KW-0934">Plastid</keyword>
<dbReference type="EMBL" id="KU764518">
    <property type="protein sequence ID" value="AOV84710.1"/>
    <property type="molecule type" value="Genomic_DNA"/>
</dbReference>
<evidence type="ECO:0000256" key="2">
    <source>
        <dbReference type="ARBA" id="ARBA00022980"/>
    </source>
</evidence>
<gene>
    <name evidence="5 6" type="primary">rps8</name>
</gene>
<evidence type="ECO:0000256" key="3">
    <source>
        <dbReference type="ARBA" id="ARBA00023274"/>
    </source>
</evidence>